<protein>
    <recommendedName>
        <fullName evidence="2">Transcription regulator PadR N-terminal domain-containing protein</fullName>
    </recommendedName>
</protein>
<name>A0A3E0VSD5_9MICO</name>
<feature type="region of interest" description="Disordered" evidence="1">
    <location>
        <begin position="185"/>
        <end position="207"/>
    </location>
</feature>
<sequence length="207" mass="22222">MIRRAHLWPAVSDEGEFSVSVRSGILAILTLGPAYGLQLHTELEMRTARAQRINVGQIYSTLNRLTDAGLVHPVARDDEAQLPRYSLSPAGLAEARQWIATCGPGKPDWAEMVEHILLVATLPGVDPGPLIVDYTAAWGALQRGSELGTGSGGDGVARVAGKADQLLSSAALSWLDDLCASIDRGDIQPHPLSSERPRRGRRPHQPS</sequence>
<dbReference type="Proteomes" id="UP000256709">
    <property type="component" value="Unassembled WGS sequence"/>
</dbReference>
<dbReference type="Gene3D" id="1.10.10.10">
    <property type="entry name" value="Winged helix-like DNA-binding domain superfamily/Winged helix DNA-binding domain"/>
    <property type="match status" value="1"/>
</dbReference>
<comment type="caution">
    <text evidence="3">The sequence shown here is derived from an EMBL/GenBank/DDBJ whole genome shotgun (WGS) entry which is preliminary data.</text>
</comment>
<feature type="compositionally biased region" description="Basic residues" evidence="1">
    <location>
        <begin position="198"/>
        <end position="207"/>
    </location>
</feature>
<proteinExistence type="predicted"/>
<dbReference type="OrthoDB" id="3186544at2"/>
<dbReference type="Pfam" id="PF03551">
    <property type="entry name" value="PadR"/>
    <property type="match status" value="1"/>
</dbReference>
<evidence type="ECO:0000313" key="4">
    <source>
        <dbReference type="Proteomes" id="UP000256709"/>
    </source>
</evidence>
<gene>
    <name evidence="3" type="ORF">B7R21_10765</name>
</gene>
<organism evidence="3 4">
    <name type="scientific">Subtercola boreus</name>
    <dbReference type="NCBI Taxonomy" id="120213"/>
    <lineage>
        <taxon>Bacteria</taxon>
        <taxon>Bacillati</taxon>
        <taxon>Actinomycetota</taxon>
        <taxon>Actinomycetes</taxon>
        <taxon>Micrococcales</taxon>
        <taxon>Microbacteriaceae</taxon>
        <taxon>Subtercola</taxon>
    </lineage>
</organism>
<dbReference type="InterPro" id="IPR036388">
    <property type="entry name" value="WH-like_DNA-bd_sf"/>
</dbReference>
<reference evidence="3 4" key="1">
    <citation type="submission" date="2017-04" db="EMBL/GenBank/DDBJ databases">
        <title>Comparative genome analysis of Subtercola boreus.</title>
        <authorList>
            <person name="Cho Y.-J."/>
            <person name="Cho A."/>
            <person name="Kim O.-S."/>
            <person name="Lee J.-I."/>
        </authorList>
    </citation>
    <scope>NUCLEOTIDE SEQUENCE [LARGE SCALE GENOMIC DNA]</scope>
    <source>
        <strain evidence="3 4">P27444</strain>
    </source>
</reference>
<accession>A0A3E0VSD5</accession>
<dbReference type="EMBL" id="NBXA01000021">
    <property type="protein sequence ID" value="RFA12796.1"/>
    <property type="molecule type" value="Genomic_DNA"/>
</dbReference>
<evidence type="ECO:0000313" key="3">
    <source>
        <dbReference type="EMBL" id="RFA12796.1"/>
    </source>
</evidence>
<dbReference type="InterPro" id="IPR036390">
    <property type="entry name" value="WH_DNA-bd_sf"/>
</dbReference>
<dbReference type="InterPro" id="IPR005149">
    <property type="entry name" value="Tscrpt_reg_PadR_N"/>
</dbReference>
<dbReference type="SUPFAM" id="SSF46785">
    <property type="entry name" value="Winged helix' DNA-binding domain"/>
    <property type="match status" value="1"/>
</dbReference>
<feature type="domain" description="Transcription regulator PadR N-terminal" evidence="2">
    <location>
        <begin position="25"/>
        <end position="94"/>
    </location>
</feature>
<dbReference type="AlphaFoldDB" id="A0A3E0VSD5"/>
<feature type="compositionally biased region" description="Basic and acidic residues" evidence="1">
    <location>
        <begin position="185"/>
        <end position="197"/>
    </location>
</feature>
<evidence type="ECO:0000256" key="1">
    <source>
        <dbReference type="SAM" id="MobiDB-lite"/>
    </source>
</evidence>
<evidence type="ECO:0000259" key="2">
    <source>
        <dbReference type="Pfam" id="PF03551"/>
    </source>
</evidence>